<name>A0AAU9VJM5_9CNID</name>
<reference evidence="2 3" key="1">
    <citation type="submission" date="2022-05" db="EMBL/GenBank/DDBJ databases">
        <authorList>
            <consortium name="Genoscope - CEA"/>
            <person name="William W."/>
        </authorList>
    </citation>
    <scope>NUCLEOTIDE SEQUENCE [LARGE SCALE GENOMIC DNA]</scope>
</reference>
<comment type="caution">
    <text evidence="2">The sequence shown here is derived from an EMBL/GenBank/DDBJ whole genome shotgun (WGS) entry which is preliminary data.</text>
</comment>
<feature type="region of interest" description="Disordered" evidence="1">
    <location>
        <begin position="1"/>
        <end position="24"/>
    </location>
</feature>
<dbReference type="Proteomes" id="UP001159428">
    <property type="component" value="Unassembled WGS sequence"/>
</dbReference>
<evidence type="ECO:0000313" key="2">
    <source>
        <dbReference type="EMBL" id="CAH3031123.1"/>
    </source>
</evidence>
<gene>
    <name evidence="2" type="ORF">PMEA_00001119</name>
</gene>
<evidence type="ECO:0000313" key="3">
    <source>
        <dbReference type="Proteomes" id="UP001159428"/>
    </source>
</evidence>
<accession>A0AAU9VJM5</accession>
<sequence>MEVDTGGGEQGSERVQQSSEVNNVPDVSEAHVTPVIFLLVPKLSNLESKQSFHLIASLCTSDMDSDSVVTENQCLAGDHLLYSCDLNVWFRGPAYALSAAQDLMGTSTAVRKFGQSTSSQRLLSRKSYELHSGKKHLELILSLIVLLFLKTLTWNDSN</sequence>
<keyword evidence="3" id="KW-1185">Reference proteome</keyword>
<organism evidence="2 3">
    <name type="scientific">Pocillopora meandrina</name>
    <dbReference type="NCBI Taxonomy" id="46732"/>
    <lineage>
        <taxon>Eukaryota</taxon>
        <taxon>Metazoa</taxon>
        <taxon>Cnidaria</taxon>
        <taxon>Anthozoa</taxon>
        <taxon>Hexacorallia</taxon>
        <taxon>Scleractinia</taxon>
        <taxon>Astrocoeniina</taxon>
        <taxon>Pocilloporidae</taxon>
        <taxon>Pocillopora</taxon>
    </lineage>
</organism>
<proteinExistence type="predicted"/>
<evidence type="ECO:0000256" key="1">
    <source>
        <dbReference type="SAM" id="MobiDB-lite"/>
    </source>
</evidence>
<feature type="compositionally biased region" description="Polar residues" evidence="1">
    <location>
        <begin position="13"/>
        <end position="22"/>
    </location>
</feature>
<feature type="compositionally biased region" description="Gly residues" evidence="1">
    <location>
        <begin position="1"/>
        <end position="10"/>
    </location>
</feature>
<protein>
    <submittedName>
        <fullName evidence="2">Uncharacterized protein</fullName>
    </submittedName>
</protein>
<dbReference type="AlphaFoldDB" id="A0AAU9VJM5"/>
<dbReference type="EMBL" id="CALNXJ010000001">
    <property type="protein sequence ID" value="CAH3031123.1"/>
    <property type="molecule type" value="Genomic_DNA"/>
</dbReference>